<feature type="compositionally biased region" description="Polar residues" evidence="3">
    <location>
        <begin position="536"/>
        <end position="546"/>
    </location>
</feature>
<dbReference type="Proteomes" id="UP000246740">
    <property type="component" value="Unassembled WGS sequence"/>
</dbReference>
<feature type="compositionally biased region" description="Low complexity" evidence="3">
    <location>
        <begin position="549"/>
        <end position="563"/>
    </location>
</feature>
<dbReference type="InterPro" id="IPR019734">
    <property type="entry name" value="TPR_rpt"/>
</dbReference>
<gene>
    <name evidence="4" type="ORF">BCV70DRAFT_172555</name>
</gene>
<name>A0A317XST3_9BASI</name>
<dbReference type="EMBL" id="KZ819190">
    <property type="protein sequence ID" value="PWZ01355.1"/>
    <property type="molecule type" value="Genomic_DNA"/>
</dbReference>
<dbReference type="STRING" id="1882483.A0A317XST3"/>
<dbReference type="GO" id="GO:0005680">
    <property type="term" value="C:anaphase-promoting complex"/>
    <property type="evidence" value="ECO:0007669"/>
    <property type="project" value="TreeGrafter"/>
</dbReference>
<accession>A0A317XST3</accession>
<dbReference type="PANTHER" id="PTHR12558">
    <property type="entry name" value="CELL DIVISION CYCLE 16,23,27"/>
    <property type="match status" value="1"/>
</dbReference>
<dbReference type="SUPFAM" id="SSF48452">
    <property type="entry name" value="TPR-like"/>
    <property type="match status" value="1"/>
</dbReference>
<organism evidence="4 5">
    <name type="scientific">Testicularia cyperi</name>
    <dbReference type="NCBI Taxonomy" id="1882483"/>
    <lineage>
        <taxon>Eukaryota</taxon>
        <taxon>Fungi</taxon>
        <taxon>Dikarya</taxon>
        <taxon>Basidiomycota</taxon>
        <taxon>Ustilaginomycotina</taxon>
        <taxon>Ustilaginomycetes</taxon>
        <taxon>Ustilaginales</taxon>
        <taxon>Anthracoideaceae</taxon>
        <taxon>Testicularia</taxon>
    </lineage>
</organism>
<proteinExistence type="inferred from homology"/>
<comment type="similarity">
    <text evidence="2">Belongs to the APC3/CDC27 family.</text>
</comment>
<evidence type="ECO:0000256" key="3">
    <source>
        <dbReference type="SAM" id="MobiDB-lite"/>
    </source>
</evidence>
<sequence length="1136" mass="119489">MTLELPPPLPTLSQIQADHHITAPASLVAERLLSLAQSHLQICSDADLTDAIDWEIDLCSATFFASYALCLDPSSIRARRLLARCSRLGGLNVVLPFSPAGSAGSANVSAAQLNSFDTNDVAGAQACIHTLQQGPSTTFRDTTSAKEYREACRTLGRTADAIEVVDLLQDKVLGKRKAVDSSQTPAVTPPPELVSPSSRYQSQLSTDQAYQAAKRHQIDKAKSHFRRALSKDPFNWRAWAGLCDVGHSDPTEIPVIDLNVLQSMYARLSDDICGPYAEAAASVSVPVVVPVTSEAWLARDEAADTTAMARKISEDGANKKLKVSTDRPPSQSSGTVASQRRSAAKVAPPAPTTAASTVTATRLHPVSRALSAAQTNTVHSNVTKANSDDVKVAVKTASIGSRTGRTGVTRANPTQAANGTSVSSNTAVGRQTRSTAAARGPTSVAGSRLAQPATRSGATSQAGSVSSLSSNSSSASSATSRATASTARTAVSRAAASHPSTRAVKGKLANGTSTTATGRGAAGPSGASATKLAARSATTSTGSVSRPGSAMSKASTTSSAGTARNLGGPHRVHQAAAVAAAAAAEREAAAAAQAARFKLDLIVQMRETAMKKLSALAQRHAADMYVVALLAQVGEAYRLLRLCEGEKAASVLKGPVLASVLIKGQAVGKVQKKQSDDEELPDAESAGTEEEEDSLLDPCIANSIVHQALLGRAYNECSQYASAETHFTQLRALNPFMTAHMDIFSLVLFHLSREVTLSSLAQHLSLVAPASATTQIVVGNAFSLQKEHQTAFVCFQRAAAAAPDYAYAYTLAGHEAHDLGLHDEAIAYFRSAIRCDRRHWNAWAGLGRVYLGIGEHEHAACKCLQQAIGLNPRNHILWDLVGWTFSLIDAPTSALECYDRAIELAPRASVLTYLRRAELLLHHAHADAAHRDLVTAHDLAPEEASIHILLAQSYMRLGGGAFCELENNGASANPHKPGLVLRATGSMVLPSAYQAEIAHHLSVAIDLDPALLKVVKTICEGHKNLPAPKLGLHPIELSLASPSRSHLDPEASMSQLPSHTAASTRHVAMSTAHATLVAPPPDFATSHPGVPDASTSFMSTTTVDHSLNTDHDVDGEDDDIVLHDQSVESLHRPRAA</sequence>
<dbReference type="InParanoid" id="A0A317XST3"/>
<feature type="region of interest" description="Disordered" evidence="3">
    <location>
        <begin position="401"/>
        <end position="570"/>
    </location>
</feature>
<evidence type="ECO:0000313" key="5">
    <source>
        <dbReference type="Proteomes" id="UP000246740"/>
    </source>
</evidence>
<feature type="compositionally biased region" description="Polar residues" evidence="3">
    <location>
        <begin position="1052"/>
        <end position="1063"/>
    </location>
</feature>
<dbReference type="Pfam" id="PF13181">
    <property type="entry name" value="TPR_8"/>
    <property type="match status" value="1"/>
</dbReference>
<keyword evidence="5" id="KW-1185">Reference proteome</keyword>
<evidence type="ECO:0008006" key="6">
    <source>
        <dbReference type="Google" id="ProtNLM"/>
    </source>
</evidence>
<feature type="compositionally biased region" description="Low complexity" evidence="3">
    <location>
        <begin position="344"/>
        <end position="359"/>
    </location>
</feature>
<dbReference type="SMART" id="SM00028">
    <property type="entry name" value="TPR"/>
    <property type="match status" value="6"/>
</dbReference>
<evidence type="ECO:0000256" key="2">
    <source>
        <dbReference type="ARBA" id="ARBA00038210"/>
    </source>
</evidence>
<feature type="compositionally biased region" description="Acidic residues" evidence="3">
    <location>
        <begin position="676"/>
        <end position="694"/>
    </location>
</feature>
<keyword evidence="1" id="KW-0802">TPR repeat</keyword>
<dbReference type="PANTHER" id="PTHR12558:SF13">
    <property type="entry name" value="CELL DIVISION CYCLE PROTEIN 27 HOMOLOG"/>
    <property type="match status" value="1"/>
</dbReference>
<dbReference type="AlphaFoldDB" id="A0A317XST3"/>
<evidence type="ECO:0000313" key="4">
    <source>
        <dbReference type="EMBL" id="PWZ01355.1"/>
    </source>
</evidence>
<feature type="region of interest" description="Disordered" evidence="3">
    <location>
        <begin position="1043"/>
        <end position="1066"/>
    </location>
</feature>
<feature type="region of interest" description="Disordered" evidence="3">
    <location>
        <begin position="672"/>
        <end position="694"/>
    </location>
</feature>
<evidence type="ECO:0000256" key="1">
    <source>
        <dbReference type="ARBA" id="ARBA00022803"/>
    </source>
</evidence>
<reference evidence="4 5" key="1">
    <citation type="journal article" date="2018" name="Mol. Biol. Evol.">
        <title>Broad Genomic Sampling Reveals a Smut Pathogenic Ancestry of the Fungal Clade Ustilaginomycotina.</title>
        <authorList>
            <person name="Kijpornyongpan T."/>
            <person name="Mondo S.J."/>
            <person name="Barry K."/>
            <person name="Sandor L."/>
            <person name="Lee J."/>
            <person name="Lipzen A."/>
            <person name="Pangilinan J."/>
            <person name="LaButti K."/>
            <person name="Hainaut M."/>
            <person name="Henrissat B."/>
            <person name="Grigoriev I.V."/>
            <person name="Spatafora J.W."/>
            <person name="Aime M.C."/>
        </authorList>
    </citation>
    <scope>NUCLEOTIDE SEQUENCE [LARGE SCALE GENOMIC DNA]</scope>
    <source>
        <strain evidence="4 5">MCA 3645</strain>
    </source>
</reference>
<dbReference type="GO" id="GO:0016567">
    <property type="term" value="P:protein ubiquitination"/>
    <property type="evidence" value="ECO:0007669"/>
    <property type="project" value="TreeGrafter"/>
</dbReference>
<feature type="compositionally biased region" description="Polar residues" evidence="3">
    <location>
        <begin position="401"/>
        <end position="435"/>
    </location>
</feature>
<dbReference type="GO" id="GO:0051301">
    <property type="term" value="P:cell division"/>
    <property type="evidence" value="ECO:0007669"/>
    <property type="project" value="TreeGrafter"/>
</dbReference>
<feature type="compositionally biased region" description="Low complexity" evidence="3">
    <location>
        <begin position="458"/>
        <end position="497"/>
    </location>
</feature>
<feature type="compositionally biased region" description="Polar residues" evidence="3">
    <location>
        <begin position="327"/>
        <end position="341"/>
    </location>
</feature>
<feature type="compositionally biased region" description="Low complexity" evidence="3">
    <location>
        <begin position="511"/>
        <end position="530"/>
    </location>
</feature>
<protein>
    <recommendedName>
        <fullName evidence="6">TPR-like protein</fullName>
    </recommendedName>
</protein>
<dbReference type="GO" id="GO:0007091">
    <property type="term" value="P:metaphase/anaphase transition of mitotic cell cycle"/>
    <property type="evidence" value="ECO:0007669"/>
    <property type="project" value="TreeGrafter"/>
</dbReference>
<feature type="region of interest" description="Disordered" evidence="3">
    <location>
        <begin position="313"/>
        <end position="359"/>
    </location>
</feature>
<dbReference type="GO" id="GO:0031145">
    <property type="term" value="P:anaphase-promoting complex-dependent catabolic process"/>
    <property type="evidence" value="ECO:0007669"/>
    <property type="project" value="TreeGrafter"/>
</dbReference>
<dbReference type="GO" id="GO:0005737">
    <property type="term" value="C:cytoplasm"/>
    <property type="evidence" value="ECO:0007669"/>
    <property type="project" value="TreeGrafter"/>
</dbReference>
<dbReference type="OrthoDB" id="10248520at2759"/>
<dbReference type="InterPro" id="IPR011990">
    <property type="entry name" value="TPR-like_helical_dom_sf"/>
</dbReference>
<dbReference type="Gene3D" id="1.25.40.10">
    <property type="entry name" value="Tetratricopeptide repeat domain"/>
    <property type="match status" value="4"/>
</dbReference>